<evidence type="ECO:0000313" key="2">
    <source>
        <dbReference type="Proteomes" id="UP000221795"/>
    </source>
</evidence>
<dbReference type="Proteomes" id="UP000221795">
    <property type="component" value="Segment"/>
</dbReference>
<keyword evidence="2" id="KW-1185">Reference proteome</keyword>
<proteinExistence type="predicted"/>
<sequence length="158" mass="18500">MTTLDPTQYQLVEFVMYETLLEKMRALLDGKTLLIKGFEQRNKLDVLIRLEQKKFTVSQISYDVHQTEDDPRFWVTYNIGVNDLSLFTCFEFEEGSFELSNKFMVNDIVLYVSEDGRSDTAIVEEVYVSTVDPAQFAYKLSRDDGLYAEEDLVQHKYM</sequence>
<gene>
    <name evidence="1" type="ORF">Goe3_c14700</name>
</gene>
<protein>
    <submittedName>
        <fullName evidence="1">Uncharacterized protein</fullName>
    </submittedName>
</protein>
<dbReference type="EMBL" id="KY368640">
    <property type="protein sequence ID" value="APZ82608.1"/>
    <property type="molecule type" value="Genomic_DNA"/>
</dbReference>
<reference evidence="1" key="1">
    <citation type="journal article" date="2017" name="Viruses">
        <title>Characterization of Bacillus subtilis Viruses vB_BsuM-Goe2 and vB_BsuM-Goe3.</title>
        <authorList>
            <person name="Willms I.M."/>
            <person name="Hoppert M."/>
            <person name="Hertel R."/>
        </authorList>
    </citation>
    <scope>NUCLEOTIDE SEQUENCE [LARGE SCALE GENOMIC DNA]</scope>
</reference>
<organism evidence="1 2">
    <name type="scientific">Bacillus phage vB_BsuM-Goe3</name>
    <dbReference type="NCBI Taxonomy" id="1933063"/>
    <lineage>
        <taxon>Viruses</taxon>
        <taxon>Duplodnaviria</taxon>
        <taxon>Heunggongvirae</taxon>
        <taxon>Uroviricota</taxon>
        <taxon>Caudoviricetes</taxon>
        <taxon>Herelleviridae</taxon>
        <taxon>Bastillevirinae</taxon>
        <taxon>Grisebachstrassevirus</taxon>
        <taxon>Grisebachstrassevirus goe3</taxon>
    </lineage>
</organism>
<evidence type="ECO:0000313" key="1">
    <source>
        <dbReference type="EMBL" id="APZ82608.1"/>
    </source>
</evidence>
<organismHost>
    <name type="scientific">Bacillus subtilis</name>
    <dbReference type="NCBI Taxonomy" id="1423"/>
</organismHost>
<accession>A0A217ER87</accession>
<name>A0A217ER87_BPGO3</name>